<evidence type="ECO:0000313" key="4">
    <source>
        <dbReference type="Proteomes" id="UP001309876"/>
    </source>
</evidence>
<accession>A0AAN7T193</accession>
<feature type="domain" description="C2H2-type" evidence="2">
    <location>
        <begin position="102"/>
        <end position="131"/>
    </location>
</feature>
<feature type="domain" description="C2H2-type" evidence="2">
    <location>
        <begin position="33"/>
        <end position="60"/>
    </location>
</feature>
<keyword evidence="4" id="KW-1185">Reference proteome</keyword>
<dbReference type="SMART" id="SM00355">
    <property type="entry name" value="ZnF_C2H2"/>
    <property type="match status" value="3"/>
</dbReference>
<dbReference type="EMBL" id="JAVRRJ010000003">
    <property type="protein sequence ID" value="KAK5087056.1"/>
    <property type="molecule type" value="Genomic_DNA"/>
</dbReference>
<organism evidence="3 4">
    <name type="scientific">Lithohypha guttulata</name>
    <dbReference type="NCBI Taxonomy" id="1690604"/>
    <lineage>
        <taxon>Eukaryota</taxon>
        <taxon>Fungi</taxon>
        <taxon>Dikarya</taxon>
        <taxon>Ascomycota</taxon>
        <taxon>Pezizomycotina</taxon>
        <taxon>Eurotiomycetes</taxon>
        <taxon>Chaetothyriomycetidae</taxon>
        <taxon>Chaetothyriales</taxon>
        <taxon>Trichomeriaceae</taxon>
        <taxon>Lithohypha</taxon>
    </lineage>
</organism>
<feature type="compositionally biased region" description="Polar residues" evidence="1">
    <location>
        <begin position="169"/>
        <end position="183"/>
    </location>
</feature>
<dbReference type="AlphaFoldDB" id="A0AAN7T193"/>
<feature type="region of interest" description="Disordered" evidence="1">
    <location>
        <begin position="132"/>
        <end position="212"/>
    </location>
</feature>
<evidence type="ECO:0000259" key="2">
    <source>
        <dbReference type="SMART" id="SM00355"/>
    </source>
</evidence>
<dbReference type="Pfam" id="PF26177">
    <property type="entry name" value="zf_C2H2_17_1st"/>
    <property type="match status" value="1"/>
</dbReference>
<feature type="region of interest" description="Disordered" evidence="1">
    <location>
        <begin position="317"/>
        <end position="358"/>
    </location>
</feature>
<reference evidence="3 4" key="1">
    <citation type="submission" date="2023-08" db="EMBL/GenBank/DDBJ databases">
        <title>Black Yeasts Isolated from many extreme environments.</title>
        <authorList>
            <person name="Coleine C."/>
            <person name="Stajich J.E."/>
            <person name="Selbmann L."/>
        </authorList>
    </citation>
    <scope>NUCLEOTIDE SEQUENCE [LARGE SCALE GENOMIC DNA]</scope>
    <source>
        <strain evidence="3 4">CCFEE 5910</strain>
    </source>
</reference>
<dbReference type="InterPro" id="IPR059095">
    <property type="entry name" value="Znf_C2H2_17_2nd"/>
</dbReference>
<dbReference type="GO" id="GO:0005634">
    <property type="term" value="C:nucleus"/>
    <property type="evidence" value="ECO:0007669"/>
    <property type="project" value="TreeGrafter"/>
</dbReference>
<name>A0AAN7T193_9EURO</name>
<evidence type="ECO:0000256" key="1">
    <source>
        <dbReference type="SAM" id="MobiDB-lite"/>
    </source>
</evidence>
<feature type="region of interest" description="Disordered" evidence="1">
    <location>
        <begin position="1"/>
        <end position="28"/>
    </location>
</feature>
<dbReference type="PANTHER" id="PTHR46179">
    <property type="entry name" value="ZINC FINGER PROTEIN"/>
    <property type="match status" value="1"/>
</dbReference>
<protein>
    <recommendedName>
        <fullName evidence="2">C2H2-type domain-containing protein</fullName>
    </recommendedName>
</protein>
<proteinExistence type="predicted"/>
<dbReference type="InterPro" id="IPR051061">
    <property type="entry name" value="Zinc_finger_trans_reg"/>
</dbReference>
<dbReference type="InterPro" id="IPR059009">
    <property type="entry name" value="Znf_C2H2_17_1st"/>
</dbReference>
<gene>
    <name evidence="3" type="ORF">LTR05_004227</name>
</gene>
<dbReference type="Pfam" id="PF26176">
    <property type="entry name" value="zf_C2H2_17_2"/>
    <property type="match status" value="1"/>
</dbReference>
<dbReference type="PANTHER" id="PTHR46179:SF24">
    <property type="entry name" value="C2H2-TYPE DOMAIN-CONTAINING PROTEIN"/>
    <property type="match status" value="1"/>
</dbReference>
<dbReference type="InterPro" id="IPR013087">
    <property type="entry name" value="Znf_C2H2_type"/>
</dbReference>
<sequence length="358" mass="40245">MAPHAHVPAPRNTIETYSARPEREPPRNEKGEIICQHEACQGKTETFRRPCEWNKHMDKHERPYKCNEPTCEQNPGFTYSGGLLRHMREVHKKGVGPTRKPLYCPHANCIRSTGEGFTRRENLEEHLRRRHSYTGHYSPPPQSISSQNEDGQDQPRKRRKTAEPDSPLDGQQVQLDQNQIQHLTESRRDSQTLRTDPQLLAADRSHTNGNDADLDRAEAIRQLALARQTITDQQEIIRQQDYELQHLRLAVQNSAPGAPYSTRSSERSLTALADAPGALPVHLPQHELYEAVQAIADSQANGNTHVSGPIAQALQASQGIQTLEQQARDEEGNPENGQDTSGRIEIGRDPIAERQVAA</sequence>
<evidence type="ECO:0000313" key="3">
    <source>
        <dbReference type="EMBL" id="KAK5087056.1"/>
    </source>
</evidence>
<dbReference type="Proteomes" id="UP001309876">
    <property type="component" value="Unassembled WGS sequence"/>
</dbReference>
<feature type="domain" description="C2H2-type" evidence="2">
    <location>
        <begin position="64"/>
        <end position="91"/>
    </location>
</feature>
<dbReference type="Gene3D" id="3.30.160.60">
    <property type="entry name" value="Classic Zinc Finger"/>
    <property type="match status" value="1"/>
</dbReference>
<comment type="caution">
    <text evidence="3">The sequence shown here is derived from an EMBL/GenBank/DDBJ whole genome shotgun (WGS) entry which is preliminary data.</text>
</comment>
<dbReference type="GO" id="GO:0006357">
    <property type="term" value="P:regulation of transcription by RNA polymerase II"/>
    <property type="evidence" value="ECO:0007669"/>
    <property type="project" value="TreeGrafter"/>
</dbReference>